<name>A0A2V5IAS2_9EURO</name>
<keyword evidence="1" id="KW-0812">Transmembrane</keyword>
<sequence>MGREGTVPSQERLVIDWIAISPVLISRTWLTCMYLLSLVLYLAHDGTQLYKSMYLYELFDIYGVQYRRSRILTV</sequence>
<reference evidence="2 3" key="1">
    <citation type="submission" date="2018-02" db="EMBL/GenBank/DDBJ databases">
        <title>The genomes of Aspergillus section Nigri reveals drivers in fungal speciation.</title>
        <authorList>
            <consortium name="DOE Joint Genome Institute"/>
            <person name="Vesth T.C."/>
            <person name="Nybo J."/>
            <person name="Theobald S."/>
            <person name="Brandl J."/>
            <person name="Frisvad J.C."/>
            <person name="Nielsen K.F."/>
            <person name="Lyhne E.K."/>
            <person name="Kogle M.E."/>
            <person name="Kuo A."/>
            <person name="Riley R."/>
            <person name="Clum A."/>
            <person name="Nolan M."/>
            <person name="Lipzen A."/>
            <person name="Salamov A."/>
            <person name="Henrissat B."/>
            <person name="Wiebenga A."/>
            <person name="De vries R.P."/>
            <person name="Grigoriev I.V."/>
            <person name="Mortensen U.H."/>
            <person name="Andersen M.R."/>
            <person name="Baker S.E."/>
        </authorList>
    </citation>
    <scope>NUCLEOTIDE SEQUENCE [LARGE SCALE GENOMIC DNA]</scope>
    <source>
        <strain evidence="2 3">CBS 114.80</strain>
    </source>
</reference>
<dbReference type="Proteomes" id="UP000248817">
    <property type="component" value="Unassembled WGS sequence"/>
</dbReference>
<keyword evidence="1" id="KW-0472">Membrane</keyword>
<gene>
    <name evidence="2" type="ORF">BP00DRAFT_424251</name>
</gene>
<dbReference type="AlphaFoldDB" id="A0A2V5IAS2"/>
<organism evidence="2 3">
    <name type="scientific">Aspergillus indologenus CBS 114.80</name>
    <dbReference type="NCBI Taxonomy" id="1450541"/>
    <lineage>
        <taxon>Eukaryota</taxon>
        <taxon>Fungi</taxon>
        <taxon>Dikarya</taxon>
        <taxon>Ascomycota</taxon>
        <taxon>Pezizomycotina</taxon>
        <taxon>Eurotiomycetes</taxon>
        <taxon>Eurotiomycetidae</taxon>
        <taxon>Eurotiales</taxon>
        <taxon>Aspergillaceae</taxon>
        <taxon>Aspergillus</taxon>
        <taxon>Aspergillus subgen. Circumdati</taxon>
    </lineage>
</organism>
<evidence type="ECO:0000313" key="2">
    <source>
        <dbReference type="EMBL" id="PYI33151.1"/>
    </source>
</evidence>
<evidence type="ECO:0000313" key="3">
    <source>
        <dbReference type="Proteomes" id="UP000248817"/>
    </source>
</evidence>
<keyword evidence="3" id="KW-1185">Reference proteome</keyword>
<protein>
    <submittedName>
        <fullName evidence="2">Uncharacterized protein</fullName>
    </submittedName>
</protein>
<feature type="transmembrane region" description="Helical" evidence="1">
    <location>
        <begin position="20"/>
        <end position="43"/>
    </location>
</feature>
<dbReference type="EMBL" id="KZ825486">
    <property type="protein sequence ID" value="PYI33151.1"/>
    <property type="molecule type" value="Genomic_DNA"/>
</dbReference>
<proteinExistence type="predicted"/>
<keyword evidence="1" id="KW-1133">Transmembrane helix</keyword>
<evidence type="ECO:0000256" key="1">
    <source>
        <dbReference type="SAM" id="Phobius"/>
    </source>
</evidence>
<accession>A0A2V5IAS2</accession>